<dbReference type="Pfam" id="PF00651">
    <property type="entry name" value="BTB"/>
    <property type="match status" value="1"/>
</dbReference>
<evidence type="ECO:0000313" key="2">
    <source>
        <dbReference type="EMBL" id="KAK3679935.1"/>
    </source>
</evidence>
<dbReference type="InterPro" id="IPR000210">
    <property type="entry name" value="BTB/POZ_dom"/>
</dbReference>
<dbReference type="EMBL" id="JAUTXT010000001">
    <property type="protein sequence ID" value="KAK3679935.1"/>
    <property type="molecule type" value="Genomic_DNA"/>
</dbReference>
<dbReference type="PROSITE" id="PS50097">
    <property type="entry name" value="BTB"/>
    <property type="match status" value="1"/>
</dbReference>
<reference evidence="2" key="1">
    <citation type="submission" date="2023-07" db="EMBL/GenBank/DDBJ databases">
        <title>Black Yeasts Isolated from many extreme environments.</title>
        <authorList>
            <person name="Coleine C."/>
            <person name="Stajich J.E."/>
            <person name="Selbmann L."/>
        </authorList>
    </citation>
    <scope>NUCLEOTIDE SEQUENCE</scope>
    <source>
        <strain evidence="2">CCFEE 5485</strain>
    </source>
</reference>
<dbReference type="PANTHER" id="PTHR47843:SF2">
    <property type="entry name" value="BTB DOMAIN-CONTAINING PROTEIN"/>
    <property type="match status" value="1"/>
</dbReference>
<evidence type="ECO:0000259" key="1">
    <source>
        <dbReference type="PROSITE" id="PS50097"/>
    </source>
</evidence>
<dbReference type="PANTHER" id="PTHR47843">
    <property type="entry name" value="BTB DOMAIN-CONTAINING PROTEIN-RELATED"/>
    <property type="match status" value="1"/>
</dbReference>
<dbReference type="AlphaFoldDB" id="A0AAE0WWZ7"/>
<evidence type="ECO:0000313" key="3">
    <source>
        <dbReference type="Proteomes" id="UP001274830"/>
    </source>
</evidence>
<dbReference type="Proteomes" id="UP001274830">
    <property type="component" value="Unassembled WGS sequence"/>
</dbReference>
<dbReference type="InterPro" id="IPR011333">
    <property type="entry name" value="SKP1/BTB/POZ_sf"/>
</dbReference>
<comment type="caution">
    <text evidence="2">The sequence shown here is derived from an EMBL/GenBank/DDBJ whole genome shotgun (WGS) entry which is preliminary data.</text>
</comment>
<proteinExistence type="predicted"/>
<organism evidence="2 3">
    <name type="scientific">Recurvomyces mirabilis</name>
    <dbReference type="NCBI Taxonomy" id="574656"/>
    <lineage>
        <taxon>Eukaryota</taxon>
        <taxon>Fungi</taxon>
        <taxon>Dikarya</taxon>
        <taxon>Ascomycota</taxon>
        <taxon>Pezizomycotina</taxon>
        <taxon>Dothideomycetes</taxon>
        <taxon>Dothideomycetidae</taxon>
        <taxon>Mycosphaerellales</taxon>
        <taxon>Teratosphaeriaceae</taxon>
        <taxon>Recurvomyces</taxon>
    </lineage>
</organism>
<sequence>MALERPRTAPRIEYEDIFTVLIGDHERAFAIHDSVVTKKSEFFRAACNGKFKAAKEKTIRLPEAEIESFRSYIQWCYNDTISIGPATSGSDESLNITRGAEEQRALSRLYRLASLFLDTTLQNKVIDTLRASIRYHKQGPGVDLVAYAYNNLQPGCTMQRLVLAWYVYRQDSVAEYLGRHREAFPERFWSDLVLTTAKARGMGED</sequence>
<name>A0AAE0WWZ7_9PEZI</name>
<dbReference type="SUPFAM" id="SSF54695">
    <property type="entry name" value="POZ domain"/>
    <property type="match status" value="1"/>
</dbReference>
<feature type="domain" description="BTB" evidence="1">
    <location>
        <begin position="15"/>
        <end position="85"/>
    </location>
</feature>
<accession>A0AAE0WWZ7</accession>
<protein>
    <recommendedName>
        <fullName evidence="1">BTB domain-containing protein</fullName>
    </recommendedName>
</protein>
<gene>
    <name evidence="2" type="ORF">LTR78_000312</name>
</gene>
<dbReference type="Gene3D" id="3.30.710.10">
    <property type="entry name" value="Potassium Channel Kv1.1, Chain A"/>
    <property type="match status" value="1"/>
</dbReference>
<keyword evidence="3" id="KW-1185">Reference proteome</keyword>
<dbReference type="CDD" id="cd18186">
    <property type="entry name" value="BTB_POZ_ZBTB_KLHL-like"/>
    <property type="match status" value="1"/>
</dbReference>